<feature type="transmembrane region" description="Helical" evidence="1">
    <location>
        <begin position="313"/>
        <end position="331"/>
    </location>
</feature>
<feature type="transmembrane region" description="Helical" evidence="1">
    <location>
        <begin position="230"/>
        <end position="260"/>
    </location>
</feature>
<name>A0A6N3A1Y4_9FIRM</name>
<keyword evidence="1" id="KW-1133">Transmembrane helix</keyword>
<evidence type="ECO:0000313" key="2">
    <source>
        <dbReference type="EMBL" id="VYT83840.1"/>
    </source>
</evidence>
<gene>
    <name evidence="2" type="ORF">PGLFYP46_01190</name>
</gene>
<organism evidence="2">
    <name type="scientific">Peptoniphilus gorbachii</name>
    <dbReference type="NCBI Taxonomy" id="411567"/>
    <lineage>
        <taxon>Bacteria</taxon>
        <taxon>Bacillati</taxon>
        <taxon>Bacillota</taxon>
        <taxon>Tissierellia</taxon>
        <taxon>Tissierellales</taxon>
        <taxon>Peptoniphilaceae</taxon>
        <taxon>Peptoniphilus</taxon>
    </lineage>
</organism>
<feature type="transmembrane region" description="Helical" evidence="1">
    <location>
        <begin position="370"/>
        <end position="392"/>
    </location>
</feature>
<feature type="transmembrane region" description="Helical" evidence="1">
    <location>
        <begin position="103"/>
        <end position="122"/>
    </location>
</feature>
<feature type="transmembrane region" description="Helical" evidence="1">
    <location>
        <begin position="338"/>
        <end position="358"/>
    </location>
</feature>
<feature type="transmembrane region" description="Helical" evidence="1">
    <location>
        <begin position="67"/>
        <end position="91"/>
    </location>
</feature>
<feature type="transmembrane region" description="Helical" evidence="1">
    <location>
        <begin position="142"/>
        <end position="169"/>
    </location>
</feature>
<dbReference type="EMBL" id="CACRUP010000008">
    <property type="protein sequence ID" value="VYT83840.1"/>
    <property type="molecule type" value="Genomic_DNA"/>
</dbReference>
<keyword evidence="1" id="KW-0812">Transmembrane</keyword>
<evidence type="ECO:0000256" key="1">
    <source>
        <dbReference type="SAM" id="Phobius"/>
    </source>
</evidence>
<protein>
    <submittedName>
        <fullName evidence="2">Uncharacterized protein</fullName>
    </submittedName>
</protein>
<keyword evidence="1" id="KW-0472">Membrane</keyword>
<feature type="transmembrane region" description="Helical" evidence="1">
    <location>
        <begin position="272"/>
        <end position="293"/>
    </location>
</feature>
<proteinExistence type="predicted"/>
<reference evidence="2" key="1">
    <citation type="submission" date="2019-11" db="EMBL/GenBank/DDBJ databases">
        <authorList>
            <person name="Feng L."/>
        </authorList>
    </citation>
    <scope>NUCLEOTIDE SEQUENCE</scope>
    <source>
        <strain evidence="2">PgorbachiiLFYP46</strain>
    </source>
</reference>
<accession>A0A6N3A1Y4</accession>
<sequence length="413" mass="41298">MTWSFTSLSVGMFSTVHLPSSPTVASPILLPSLSFNSILAPGTPSPVTSVAPSFGFKIVGCADVSSAVFAAIVASSVAGFLSFSVCSAVTFSPSTSLSAGMSLTVQLPSLSTVALPISLPSLSFNTTVAPGTPVPDTLVSPAFGSVIVGFALVSSAFAATVASSLAGFFPGSVCSAVTFSPWTNLSAGILSTVHLPSLSTVALPISLPSLSFNTTVAPGTPVPDTLVSPAFGSVIVGFALSSCAFPTVASSVAGFLSFSVCSAVTFSPSTNLSFGILSTVHLPSLSTVALPISLPSLSFNTTVAPGTPVPDTLVSPAFGSVIVGFALSSCAASFQTAYTVFASVIFLNIPSSAAVAVFELAQPTNSFPSLVGFFTGGVTVLSSFVLTLFSVVPSSNCPPFASKVTNFSSDHTA</sequence>
<dbReference type="AlphaFoldDB" id="A0A6N3A1Y4"/>